<evidence type="ECO:0000256" key="1">
    <source>
        <dbReference type="SAM" id="MobiDB-lite"/>
    </source>
</evidence>
<feature type="region of interest" description="Disordered" evidence="1">
    <location>
        <begin position="1"/>
        <end position="27"/>
    </location>
</feature>
<name>A0A6A5T0M3_9PLEO</name>
<dbReference type="EMBL" id="ML976003">
    <property type="protein sequence ID" value="KAF1946535.1"/>
    <property type="molecule type" value="Genomic_DNA"/>
</dbReference>
<proteinExistence type="predicted"/>
<organism evidence="2 3">
    <name type="scientific">Clathrospora elynae</name>
    <dbReference type="NCBI Taxonomy" id="706981"/>
    <lineage>
        <taxon>Eukaryota</taxon>
        <taxon>Fungi</taxon>
        <taxon>Dikarya</taxon>
        <taxon>Ascomycota</taxon>
        <taxon>Pezizomycotina</taxon>
        <taxon>Dothideomycetes</taxon>
        <taxon>Pleosporomycetidae</taxon>
        <taxon>Pleosporales</taxon>
        <taxon>Diademaceae</taxon>
        <taxon>Clathrospora</taxon>
    </lineage>
</organism>
<feature type="compositionally biased region" description="Polar residues" evidence="1">
    <location>
        <begin position="1"/>
        <end position="10"/>
    </location>
</feature>
<evidence type="ECO:0000313" key="3">
    <source>
        <dbReference type="Proteomes" id="UP000800038"/>
    </source>
</evidence>
<reference evidence="2" key="1">
    <citation type="journal article" date="2020" name="Stud. Mycol.">
        <title>101 Dothideomycetes genomes: a test case for predicting lifestyles and emergence of pathogens.</title>
        <authorList>
            <person name="Haridas S."/>
            <person name="Albert R."/>
            <person name="Binder M."/>
            <person name="Bloem J."/>
            <person name="Labutti K."/>
            <person name="Salamov A."/>
            <person name="Andreopoulos B."/>
            <person name="Baker S."/>
            <person name="Barry K."/>
            <person name="Bills G."/>
            <person name="Bluhm B."/>
            <person name="Cannon C."/>
            <person name="Castanera R."/>
            <person name="Culley D."/>
            <person name="Daum C."/>
            <person name="Ezra D."/>
            <person name="Gonzalez J."/>
            <person name="Henrissat B."/>
            <person name="Kuo A."/>
            <person name="Liang C."/>
            <person name="Lipzen A."/>
            <person name="Lutzoni F."/>
            <person name="Magnuson J."/>
            <person name="Mondo S."/>
            <person name="Nolan M."/>
            <person name="Ohm R."/>
            <person name="Pangilinan J."/>
            <person name="Park H.-J."/>
            <person name="Ramirez L."/>
            <person name="Alfaro M."/>
            <person name="Sun H."/>
            <person name="Tritt A."/>
            <person name="Yoshinaga Y."/>
            <person name="Zwiers L.-H."/>
            <person name="Turgeon B."/>
            <person name="Goodwin S."/>
            <person name="Spatafora J."/>
            <person name="Crous P."/>
            <person name="Grigoriev I."/>
        </authorList>
    </citation>
    <scope>NUCLEOTIDE SEQUENCE</scope>
    <source>
        <strain evidence="2">CBS 161.51</strain>
    </source>
</reference>
<protein>
    <submittedName>
        <fullName evidence="2">Uncharacterized protein</fullName>
    </submittedName>
</protein>
<gene>
    <name evidence="2" type="ORF">EJ02DRAFT_495358</name>
</gene>
<dbReference type="AlphaFoldDB" id="A0A6A5T0M3"/>
<dbReference type="OrthoDB" id="3677735at2759"/>
<accession>A0A6A5T0M3</accession>
<evidence type="ECO:0000313" key="2">
    <source>
        <dbReference type="EMBL" id="KAF1946535.1"/>
    </source>
</evidence>
<dbReference type="Proteomes" id="UP000800038">
    <property type="component" value="Unassembled WGS sequence"/>
</dbReference>
<sequence>MAPPKITNTPAKRAAVTAATTSTKRHKAKGTALQPIEVSDTQIALTTRLLPRKALVESQATQSIQRASSVTFEERLRDAIDEDAIFVPEEGSVAATVAITEAVNTEVDSLFPDSWADDLEGIKWERLPRWCSPPVTAGLRPSWIFRHGYRVVLRKDMSKIWFVCRWCHDCNRIQQGGAGAYDVTLATSAAGKHLGLEIAGHGLTKNGPKKPLIGATKSIMQVVAEGIQVPQEVVTAIGSFNQQRFRMAAVMWLVEGNHPLRELGSPYF</sequence>
<keyword evidence="3" id="KW-1185">Reference proteome</keyword>